<name>A0A1U7D2N3_9RHOB</name>
<dbReference type="Gene3D" id="3.30.70.100">
    <property type="match status" value="1"/>
</dbReference>
<dbReference type="InterPro" id="IPR006121">
    <property type="entry name" value="HMA_dom"/>
</dbReference>
<dbReference type="Pfam" id="PF00403">
    <property type="entry name" value="HMA"/>
    <property type="match status" value="1"/>
</dbReference>
<sequence length="65" mass="6723">MSTYKVEDMSCGHCVSTIETAVSKADPSAQATCDLSSKTVEITGAKDEAAVVQAVREAGYEPSPA</sequence>
<reference evidence="2 3" key="1">
    <citation type="submission" date="2016-03" db="EMBL/GenBank/DDBJ databases">
        <title>Deep-sea bacteria in the southern Pacific.</title>
        <authorList>
            <person name="Tang K."/>
        </authorList>
    </citation>
    <scope>NUCLEOTIDE SEQUENCE [LARGE SCALE GENOMIC DNA]</scope>
    <source>
        <strain evidence="2 3">JLT2016</strain>
    </source>
</reference>
<dbReference type="Proteomes" id="UP000186559">
    <property type="component" value="Chromosome"/>
</dbReference>
<dbReference type="RefSeq" id="WP_076622761.1">
    <property type="nucleotide sequence ID" value="NZ_BMEW01000011.1"/>
</dbReference>
<feature type="domain" description="HMA" evidence="1">
    <location>
        <begin position="1"/>
        <end position="63"/>
    </location>
</feature>
<dbReference type="OrthoDB" id="9801832at2"/>
<dbReference type="InterPro" id="IPR036163">
    <property type="entry name" value="HMA_dom_sf"/>
</dbReference>
<keyword evidence="3" id="KW-1185">Reference proteome</keyword>
<evidence type="ECO:0000313" key="3">
    <source>
        <dbReference type="Proteomes" id="UP000186559"/>
    </source>
</evidence>
<accession>A0A1U7D2N3</accession>
<organism evidence="2 3">
    <name type="scientific">Salipiger profundus</name>
    <dbReference type="NCBI Taxonomy" id="1229727"/>
    <lineage>
        <taxon>Bacteria</taxon>
        <taxon>Pseudomonadati</taxon>
        <taxon>Pseudomonadota</taxon>
        <taxon>Alphaproteobacteria</taxon>
        <taxon>Rhodobacterales</taxon>
        <taxon>Roseobacteraceae</taxon>
        <taxon>Salipiger</taxon>
    </lineage>
</organism>
<dbReference type="EMBL" id="CP014796">
    <property type="protein sequence ID" value="APX22382.1"/>
    <property type="molecule type" value="Genomic_DNA"/>
</dbReference>
<dbReference type="KEGG" id="tpro:Ga0080559_TMP1586"/>
<dbReference type="SUPFAM" id="SSF55008">
    <property type="entry name" value="HMA, heavy metal-associated domain"/>
    <property type="match status" value="1"/>
</dbReference>
<gene>
    <name evidence="2" type="ORF">Ga0080559_TMP1586</name>
</gene>
<evidence type="ECO:0000313" key="2">
    <source>
        <dbReference type="EMBL" id="APX22382.1"/>
    </source>
</evidence>
<dbReference type="STRING" id="1229727.Ga0080559_TMP1586"/>
<dbReference type="PROSITE" id="PS50846">
    <property type="entry name" value="HMA_2"/>
    <property type="match status" value="1"/>
</dbReference>
<dbReference type="CDD" id="cd00371">
    <property type="entry name" value="HMA"/>
    <property type="match status" value="1"/>
</dbReference>
<evidence type="ECO:0000259" key="1">
    <source>
        <dbReference type="PROSITE" id="PS50846"/>
    </source>
</evidence>
<protein>
    <submittedName>
        <fullName evidence="2">Copper chaperone</fullName>
    </submittedName>
</protein>
<dbReference type="GO" id="GO:0046872">
    <property type="term" value="F:metal ion binding"/>
    <property type="evidence" value="ECO:0007669"/>
    <property type="project" value="InterPro"/>
</dbReference>
<dbReference type="AlphaFoldDB" id="A0A1U7D2N3"/>
<proteinExistence type="predicted"/>